<evidence type="ECO:0000313" key="2">
    <source>
        <dbReference type="Proteomes" id="UP000198211"/>
    </source>
</evidence>
<sequence>MKRDNNTPERVRLTLIRALAHLLEDSPHWWRAFNEAVRAVDYHSPNRQAALNGLALRLASSTPSTSTEP</sequence>
<evidence type="ECO:0000313" key="1">
    <source>
        <dbReference type="EMBL" id="OWZ10570.1"/>
    </source>
</evidence>
<accession>A0A225W132</accession>
<dbReference type="EMBL" id="NBNE01002405">
    <property type="protein sequence ID" value="OWZ10570.1"/>
    <property type="molecule type" value="Genomic_DNA"/>
</dbReference>
<dbReference type="OrthoDB" id="141163at2759"/>
<dbReference type="AlphaFoldDB" id="A0A225W132"/>
<keyword evidence="2" id="KW-1185">Reference proteome</keyword>
<name>A0A225W132_9STRA</name>
<gene>
    <name evidence="1" type="ORF">PHMEG_00016563</name>
</gene>
<organism evidence="1 2">
    <name type="scientific">Phytophthora megakarya</name>
    <dbReference type="NCBI Taxonomy" id="4795"/>
    <lineage>
        <taxon>Eukaryota</taxon>
        <taxon>Sar</taxon>
        <taxon>Stramenopiles</taxon>
        <taxon>Oomycota</taxon>
        <taxon>Peronosporomycetes</taxon>
        <taxon>Peronosporales</taxon>
        <taxon>Peronosporaceae</taxon>
        <taxon>Phytophthora</taxon>
    </lineage>
</organism>
<dbReference type="Proteomes" id="UP000198211">
    <property type="component" value="Unassembled WGS sequence"/>
</dbReference>
<protein>
    <submittedName>
        <fullName evidence="1">Uncharacterized protein</fullName>
    </submittedName>
</protein>
<comment type="caution">
    <text evidence="1">The sequence shown here is derived from an EMBL/GenBank/DDBJ whole genome shotgun (WGS) entry which is preliminary data.</text>
</comment>
<reference evidence="2" key="1">
    <citation type="submission" date="2017-03" db="EMBL/GenBank/DDBJ databases">
        <title>Phytopthora megakarya and P. palmivora, two closely related causual agents of cacao black pod achieved similar genome size and gene model numbers by different mechanisms.</title>
        <authorList>
            <person name="Ali S."/>
            <person name="Shao J."/>
            <person name="Larry D.J."/>
            <person name="Kronmiller B."/>
            <person name="Shen D."/>
            <person name="Strem M.D."/>
            <person name="Melnick R.L."/>
            <person name="Guiltinan M.J."/>
            <person name="Tyler B.M."/>
            <person name="Meinhardt L.W."/>
            <person name="Bailey B.A."/>
        </authorList>
    </citation>
    <scope>NUCLEOTIDE SEQUENCE [LARGE SCALE GENOMIC DNA]</scope>
    <source>
        <strain evidence="2">zdho120</strain>
    </source>
</reference>
<proteinExistence type="predicted"/>